<name>A0ACB9I5T8_9ASTR</name>
<evidence type="ECO:0000313" key="1">
    <source>
        <dbReference type="EMBL" id="KAI3803355.1"/>
    </source>
</evidence>
<reference evidence="2" key="1">
    <citation type="journal article" date="2022" name="Mol. Ecol. Resour.">
        <title>The genomes of chicory, endive, great burdock and yacon provide insights into Asteraceae palaeo-polyploidization history and plant inulin production.</title>
        <authorList>
            <person name="Fan W."/>
            <person name="Wang S."/>
            <person name="Wang H."/>
            <person name="Wang A."/>
            <person name="Jiang F."/>
            <person name="Liu H."/>
            <person name="Zhao H."/>
            <person name="Xu D."/>
            <person name="Zhang Y."/>
        </authorList>
    </citation>
    <scope>NUCLEOTIDE SEQUENCE [LARGE SCALE GENOMIC DNA]</scope>
    <source>
        <strain evidence="2">cv. Yunnan</strain>
    </source>
</reference>
<proteinExistence type="predicted"/>
<organism evidence="1 2">
    <name type="scientific">Smallanthus sonchifolius</name>
    <dbReference type="NCBI Taxonomy" id="185202"/>
    <lineage>
        <taxon>Eukaryota</taxon>
        <taxon>Viridiplantae</taxon>
        <taxon>Streptophyta</taxon>
        <taxon>Embryophyta</taxon>
        <taxon>Tracheophyta</taxon>
        <taxon>Spermatophyta</taxon>
        <taxon>Magnoliopsida</taxon>
        <taxon>eudicotyledons</taxon>
        <taxon>Gunneridae</taxon>
        <taxon>Pentapetalae</taxon>
        <taxon>asterids</taxon>
        <taxon>campanulids</taxon>
        <taxon>Asterales</taxon>
        <taxon>Asteraceae</taxon>
        <taxon>Asteroideae</taxon>
        <taxon>Heliantheae alliance</taxon>
        <taxon>Millerieae</taxon>
        <taxon>Smallanthus</taxon>
    </lineage>
</organism>
<reference evidence="1 2" key="2">
    <citation type="journal article" date="2022" name="Mol. Ecol. Resour.">
        <title>The genomes of chicory, endive, great burdock and yacon provide insights into Asteraceae paleo-polyploidization history and plant inulin production.</title>
        <authorList>
            <person name="Fan W."/>
            <person name="Wang S."/>
            <person name="Wang H."/>
            <person name="Wang A."/>
            <person name="Jiang F."/>
            <person name="Liu H."/>
            <person name="Zhao H."/>
            <person name="Xu D."/>
            <person name="Zhang Y."/>
        </authorList>
    </citation>
    <scope>NUCLEOTIDE SEQUENCE [LARGE SCALE GENOMIC DNA]</scope>
    <source>
        <strain evidence="2">cv. Yunnan</strain>
        <tissue evidence="1">Leaves</tissue>
    </source>
</reference>
<evidence type="ECO:0000313" key="2">
    <source>
        <dbReference type="Proteomes" id="UP001056120"/>
    </source>
</evidence>
<comment type="caution">
    <text evidence="1">The sequence shown here is derived from an EMBL/GenBank/DDBJ whole genome shotgun (WGS) entry which is preliminary data.</text>
</comment>
<protein>
    <submittedName>
        <fullName evidence="1">Uncharacterized protein</fullName>
    </submittedName>
</protein>
<accession>A0ACB9I5T8</accession>
<sequence length="97" mass="10520">MVHIILSVNCRQLITIPLQQGGSVVEKRVGSSPPSCEHKCYGCSPCEAIQVPANGGHVNVSIHKRCVRELSGDSGDITMPLLSSLPQIHYYSNLNLH</sequence>
<gene>
    <name evidence="1" type="ORF">L1987_31506</name>
</gene>
<dbReference type="EMBL" id="CM042027">
    <property type="protein sequence ID" value="KAI3803355.1"/>
    <property type="molecule type" value="Genomic_DNA"/>
</dbReference>
<keyword evidence="2" id="KW-1185">Reference proteome</keyword>
<dbReference type="Proteomes" id="UP001056120">
    <property type="component" value="Linkage Group LG10"/>
</dbReference>